<dbReference type="CDD" id="cd00093">
    <property type="entry name" value="HTH_XRE"/>
    <property type="match status" value="1"/>
</dbReference>
<dbReference type="InterPro" id="IPR013096">
    <property type="entry name" value="Cupin_2"/>
</dbReference>
<dbReference type="PANTHER" id="PTHR46797">
    <property type="entry name" value="HTH-TYPE TRANSCRIPTIONAL REGULATOR"/>
    <property type="match status" value="1"/>
</dbReference>
<gene>
    <name evidence="3" type="ORF">SAMEA3545359_01757</name>
</gene>
<dbReference type="InterPro" id="IPR050807">
    <property type="entry name" value="TransReg_Diox_bact_type"/>
</dbReference>
<dbReference type="InterPro" id="IPR001387">
    <property type="entry name" value="Cro/C1-type_HTH"/>
</dbReference>
<evidence type="ECO:0000313" key="3">
    <source>
        <dbReference type="EMBL" id="SCJ74541.1"/>
    </source>
</evidence>
<dbReference type="AlphaFoldDB" id="A0A1C6IXP5"/>
<protein>
    <submittedName>
        <fullName evidence="3">Uncharacterized conserved protein, contains double-stranded beta-helix domain</fullName>
    </submittedName>
</protein>
<dbReference type="InterPro" id="IPR010982">
    <property type="entry name" value="Lambda_DNA-bd_dom_sf"/>
</dbReference>
<dbReference type="SUPFAM" id="SSF51182">
    <property type="entry name" value="RmlC-like cupins"/>
    <property type="match status" value="1"/>
</dbReference>
<name>A0A1C6IXP5_9FIRM</name>
<dbReference type="InterPro" id="IPR014710">
    <property type="entry name" value="RmlC-like_jellyroll"/>
</dbReference>
<dbReference type="Pfam" id="PF07883">
    <property type="entry name" value="Cupin_2"/>
    <property type="match status" value="1"/>
</dbReference>
<dbReference type="PROSITE" id="PS50943">
    <property type="entry name" value="HTH_CROC1"/>
    <property type="match status" value="1"/>
</dbReference>
<evidence type="ECO:0000259" key="2">
    <source>
        <dbReference type="PROSITE" id="PS50943"/>
    </source>
</evidence>
<dbReference type="InterPro" id="IPR011051">
    <property type="entry name" value="RmlC_Cupin_sf"/>
</dbReference>
<sequence length="199" mass="22704">MLQNEILQIAERIRGLREMLEISTAEMAVVTGMTEAAYTACEQGEDDFSFTFLYNCAKRFGVDMTELITGDVPKLSFYTIVKKGSGMPIERRQGFAYQHLAYLFKNRSCEPFLVRAKYRQEEQDAPIALSRHKGQEFDYVLRGKLKVRMEEHTAVLEAGDAIYYDSGHGHGMIATGGEDCEFLALVLEEKHKKDREERA</sequence>
<reference evidence="3" key="1">
    <citation type="submission" date="2015-09" db="EMBL/GenBank/DDBJ databases">
        <authorList>
            <consortium name="Pathogen Informatics"/>
        </authorList>
    </citation>
    <scope>NUCLEOTIDE SEQUENCE</scope>
    <source>
        <strain evidence="3">2789STDY5834896</strain>
    </source>
</reference>
<evidence type="ECO:0000256" key="1">
    <source>
        <dbReference type="ARBA" id="ARBA00023125"/>
    </source>
</evidence>
<dbReference type="SUPFAM" id="SSF47413">
    <property type="entry name" value="lambda repressor-like DNA-binding domains"/>
    <property type="match status" value="1"/>
</dbReference>
<dbReference type="GO" id="GO:0005829">
    <property type="term" value="C:cytosol"/>
    <property type="evidence" value="ECO:0007669"/>
    <property type="project" value="TreeGrafter"/>
</dbReference>
<dbReference type="GO" id="GO:0003677">
    <property type="term" value="F:DNA binding"/>
    <property type="evidence" value="ECO:0007669"/>
    <property type="project" value="UniProtKB-KW"/>
</dbReference>
<accession>A0A1C6IXP5</accession>
<proteinExistence type="predicted"/>
<dbReference type="CDD" id="cd02209">
    <property type="entry name" value="cupin_XRE_C"/>
    <property type="match status" value="1"/>
</dbReference>
<dbReference type="Gene3D" id="1.10.260.40">
    <property type="entry name" value="lambda repressor-like DNA-binding domains"/>
    <property type="match status" value="1"/>
</dbReference>
<organism evidence="3">
    <name type="scientific">uncultured Anaerotruncus sp</name>
    <dbReference type="NCBI Taxonomy" id="905011"/>
    <lineage>
        <taxon>Bacteria</taxon>
        <taxon>Bacillati</taxon>
        <taxon>Bacillota</taxon>
        <taxon>Clostridia</taxon>
        <taxon>Eubacteriales</taxon>
        <taxon>Oscillospiraceae</taxon>
        <taxon>Anaerotruncus</taxon>
        <taxon>environmental samples</taxon>
    </lineage>
</organism>
<dbReference type="SMART" id="SM00530">
    <property type="entry name" value="HTH_XRE"/>
    <property type="match status" value="1"/>
</dbReference>
<dbReference type="EMBL" id="FMHG01000001">
    <property type="protein sequence ID" value="SCJ74541.1"/>
    <property type="molecule type" value="Genomic_DNA"/>
</dbReference>
<dbReference type="GO" id="GO:0003700">
    <property type="term" value="F:DNA-binding transcription factor activity"/>
    <property type="evidence" value="ECO:0007669"/>
    <property type="project" value="TreeGrafter"/>
</dbReference>
<keyword evidence="1" id="KW-0238">DNA-binding</keyword>
<feature type="domain" description="HTH cro/C1-type" evidence="2">
    <location>
        <begin position="13"/>
        <end position="67"/>
    </location>
</feature>
<dbReference type="PANTHER" id="PTHR46797:SF19">
    <property type="entry name" value="BLL2473 PROTEIN"/>
    <property type="match status" value="1"/>
</dbReference>
<dbReference type="Gene3D" id="2.60.120.10">
    <property type="entry name" value="Jelly Rolls"/>
    <property type="match status" value="1"/>
</dbReference>